<keyword evidence="10" id="KW-1185">Reference proteome</keyword>
<dbReference type="Gene3D" id="3.20.20.140">
    <property type="entry name" value="Metal-dependent hydrolases"/>
    <property type="match status" value="1"/>
</dbReference>
<evidence type="ECO:0000256" key="7">
    <source>
        <dbReference type="HAMAP-Rule" id="MF_00372"/>
    </source>
</evidence>
<dbReference type="PANTHER" id="PTHR42752:SF1">
    <property type="entry name" value="IMIDAZOLONEPROPIONASE-RELATED"/>
    <property type="match status" value="1"/>
</dbReference>
<feature type="binding site" evidence="7">
    <location>
        <position position="342"/>
    </location>
    <ligand>
        <name>4-imidazolone-5-propanoate</name>
        <dbReference type="ChEBI" id="CHEBI:77893"/>
    </ligand>
</feature>
<feature type="binding site" evidence="7">
    <location>
        <position position="244"/>
    </location>
    <ligand>
        <name>Fe(3+)</name>
        <dbReference type="ChEBI" id="CHEBI:29034"/>
    </ligand>
</feature>
<protein>
    <recommendedName>
        <fullName evidence="1 7">Imidazolonepropionase</fullName>
        <ecNumber evidence="1 7">3.5.2.7</ecNumber>
    </recommendedName>
    <alternativeName>
        <fullName evidence="7">Imidazolone-5-propionate hydrolase</fullName>
    </alternativeName>
</protein>
<dbReference type="GO" id="GO:0050480">
    <property type="term" value="F:imidazolonepropionase activity"/>
    <property type="evidence" value="ECO:0007669"/>
    <property type="project" value="UniProtKB-EC"/>
</dbReference>
<comment type="function">
    <text evidence="7">Catalyzes the hydrolytic cleavage of the carbon-nitrogen bond in imidazolone-5-propanoate to yield N-formimidoyl-L-glutamate. It is the third step in the universal histidine degradation pathway.</text>
</comment>
<evidence type="ECO:0000313" key="10">
    <source>
        <dbReference type="Proteomes" id="UP000644727"/>
    </source>
</evidence>
<comment type="cofactor">
    <cofactor evidence="7">
        <name>Zn(2+)</name>
        <dbReference type="ChEBI" id="CHEBI:29105"/>
    </cofactor>
    <cofactor evidence="7">
        <name>Fe(3+)</name>
        <dbReference type="ChEBI" id="CHEBI:29034"/>
    </cofactor>
    <text evidence="7">Binds 1 zinc or iron ion per subunit.</text>
</comment>
<feature type="binding site" evidence="7">
    <location>
        <position position="145"/>
    </location>
    <ligand>
        <name>N-formimidoyl-L-glutamate</name>
        <dbReference type="ChEBI" id="CHEBI:58928"/>
    </ligand>
</feature>
<keyword evidence="3 7" id="KW-0378">Hydrolase</keyword>
<evidence type="ECO:0000313" key="9">
    <source>
        <dbReference type="EMBL" id="MBE9403745.1"/>
    </source>
</evidence>
<evidence type="ECO:0000256" key="1">
    <source>
        <dbReference type="ARBA" id="ARBA00012864"/>
    </source>
</evidence>
<sequence length="425" mass="43995">MASTVITGISELWTFDPALEDPSAPPRGMSDGQLLRDAAVVIDSGHIAWTGPATEAPAADDQADLGGRAVLPGWVDSHTHLVFAGDRSAEFEARMAGESYAAGGISVTTGATRAARDEELLALVRSRITEAVRGGTTCLETKTGYGLTVDEEARAARLLAQLHAAGEIDEITYLGAHLVPGEFEGRGEEYVDLVAGPMLEAVQDAAGPALRWIDVFCEDGAFDSEQSTRVLRAGADAGLGLRVHGNQLGRTGGVQLACDLGAASVDHLNHLDPADVDALAATAALPVAPGEEPGVLDARTGPTVATVLPACDLSTRAPLAPARELLEAGAQLAIASNCNPGTSYTSSLAFCVATAVLQMRLTLAEAVRAATRGGALALRRNDVGHLGVGARADLHVLDAPAAIHLAYRPGMPLTHAVWRRGTRVL</sequence>
<evidence type="ECO:0000259" key="8">
    <source>
        <dbReference type="Pfam" id="PF01979"/>
    </source>
</evidence>
<dbReference type="PANTHER" id="PTHR42752">
    <property type="entry name" value="IMIDAZOLONEPROPIONASE"/>
    <property type="match status" value="1"/>
</dbReference>
<feature type="binding site" evidence="7">
    <location>
        <position position="341"/>
    </location>
    <ligand>
        <name>N-formimidoyl-L-glutamate</name>
        <dbReference type="ChEBI" id="CHEBI:58928"/>
    </ligand>
</feature>
<keyword evidence="2 7" id="KW-0479">Metal-binding</keyword>
<dbReference type="SUPFAM" id="SSF51338">
    <property type="entry name" value="Composite domain of metallo-dependent hydrolases"/>
    <property type="match status" value="1"/>
</dbReference>
<evidence type="ECO:0000256" key="4">
    <source>
        <dbReference type="ARBA" id="ARBA00022808"/>
    </source>
</evidence>
<feature type="binding site" evidence="7">
    <location>
        <position position="78"/>
    </location>
    <ligand>
        <name>Zn(2+)</name>
        <dbReference type="ChEBI" id="CHEBI:29105"/>
    </ligand>
</feature>
<comment type="similarity">
    <text evidence="7">Belongs to the metallo-dependent hydrolases superfamily. HutI family.</text>
</comment>
<feature type="binding site" evidence="7">
    <location>
        <position position="80"/>
    </location>
    <ligand>
        <name>Zn(2+)</name>
        <dbReference type="ChEBI" id="CHEBI:29105"/>
    </ligand>
</feature>
<keyword evidence="7" id="KW-0963">Cytoplasm</keyword>
<dbReference type="EMBL" id="JADEYR010000004">
    <property type="protein sequence ID" value="MBE9403745.1"/>
    <property type="molecule type" value="Genomic_DNA"/>
</dbReference>
<proteinExistence type="inferred from homology"/>
<organism evidence="9 10">
    <name type="scientific">Brachybacterium epidermidis</name>
    <dbReference type="NCBI Taxonomy" id="2781983"/>
    <lineage>
        <taxon>Bacteria</taxon>
        <taxon>Bacillati</taxon>
        <taxon>Actinomycetota</taxon>
        <taxon>Actinomycetes</taxon>
        <taxon>Micrococcales</taxon>
        <taxon>Dermabacteraceae</taxon>
        <taxon>Brachybacterium</taxon>
    </lineage>
</organism>
<dbReference type="Proteomes" id="UP000644727">
    <property type="component" value="Unassembled WGS sequence"/>
</dbReference>
<gene>
    <name evidence="7" type="primary">hutI</name>
    <name evidence="9" type="ORF">IOE58_05950</name>
</gene>
<accession>A0ABR9VZX6</accession>
<reference evidence="9 10" key="1">
    <citation type="submission" date="2020-10" db="EMBL/GenBank/DDBJ databases">
        <title>Draft genome and description of Brachybacterium epidermidis sp nov.</title>
        <authorList>
            <person name="Boxberger M."/>
            <person name="La Scola B."/>
        </authorList>
    </citation>
    <scope>NUCLEOTIDE SEQUENCE [LARGE SCALE GENOMIC DNA]</scope>
    <source>
        <strain evidence="9 10">Marseille-Q2903</strain>
    </source>
</reference>
<evidence type="ECO:0000256" key="2">
    <source>
        <dbReference type="ARBA" id="ARBA00022723"/>
    </source>
</evidence>
<dbReference type="Gene3D" id="2.30.40.10">
    <property type="entry name" value="Urease, subunit C, domain 1"/>
    <property type="match status" value="1"/>
</dbReference>
<feature type="binding site" evidence="7">
    <location>
        <position position="78"/>
    </location>
    <ligand>
        <name>Fe(3+)</name>
        <dbReference type="ChEBI" id="CHEBI:29034"/>
    </ligand>
</feature>
<evidence type="ECO:0000256" key="5">
    <source>
        <dbReference type="ARBA" id="ARBA00022833"/>
    </source>
</evidence>
<comment type="subcellular location">
    <subcellularLocation>
        <location evidence="7">Cytoplasm</location>
    </subcellularLocation>
</comment>
<evidence type="ECO:0000256" key="3">
    <source>
        <dbReference type="ARBA" id="ARBA00022801"/>
    </source>
</evidence>
<feature type="binding site" evidence="7">
    <location>
        <position position="247"/>
    </location>
    <ligand>
        <name>4-imidazolone-5-propanoate</name>
        <dbReference type="ChEBI" id="CHEBI:77893"/>
    </ligand>
</feature>
<keyword evidence="6 7" id="KW-0408">Iron</keyword>
<feature type="binding site" evidence="7">
    <location>
        <position position="244"/>
    </location>
    <ligand>
        <name>Zn(2+)</name>
        <dbReference type="ChEBI" id="CHEBI:29105"/>
    </ligand>
</feature>
<dbReference type="RefSeq" id="WP_193865488.1">
    <property type="nucleotide sequence ID" value="NZ_JADEYR010000004.1"/>
</dbReference>
<evidence type="ECO:0000256" key="6">
    <source>
        <dbReference type="ARBA" id="ARBA00023004"/>
    </source>
</evidence>
<comment type="catalytic activity">
    <reaction evidence="7">
        <text>4-imidazolone-5-propanoate + H2O = N-formimidoyl-L-glutamate</text>
        <dbReference type="Rhea" id="RHEA:23660"/>
        <dbReference type="ChEBI" id="CHEBI:15377"/>
        <dbReference type="ChEBI" id="CHEBI:58928"/>
        <dbReference type="ChEBI" id="CHEBI:77893"/>
        <dbReference type="EC" id="3.5.2.7"/>
    </reaction>
</comment>
<keyword evidence="5 7" id="KW-0862">Zinc</keyword>
<dbReference type="NCBIfam" id="TIGR01224">
    <property type="entry name" value="hutI"/>
    <property type="match status" value="1"/>
</dbReference>
<feature type="binding site" evidence="7">
    <location>
        <position position="339"/>
    </location>
    <ligand>
        <name>N-formimidoyl-L-glutamate</name>
        <dbReference type="ChEBI" id="CHEBI:58928"/>
    </ligand>
</feature>
<dbReference type="SUPFAM" id="SSF51556">
    <property type="entry name" value="Metallo-dependent hydrolases"/>
    <property type="match status" value="1"/>
</dbReference>
<feature type="binding site" evidence="7">
    <location>
        <position position="337"/>
    </location>
    <ligand>
        <name>Fe(3+)</name>
        <dbReference type="ChEBI" id="CHEBI:29034"/>
    </ligand>
</feature>
<feature type="binding site" evidence="7">
    <location>
        <position position="87"/>
    </location>
    <ligand>
        <name>4-imidazolone-5-propanoate</name>
        <dbReference type="ChEBI" id="CHEBI:77893"/>
    </ligand>
</feature>
<feature type="binding site" evidence="7">
    <location>
        <position position="80"/>
    </location>
    <ligand>
        <name>Fe(3+)</name>
        <dbReference type="ChEBI" id="CHEBI:29034"/>
    </ligand>
</feature>
<feature type="binding site" evidence="7">
    <location>
        <position position="145"/>
    </location>
    <ligand>
        <name>4-imidazolone-5-propanoate</name>
        <dbReference type="ChEBI" id="CHEBI:77893"/>
    </ligand>
</feature>
<dbReference type="Pfam" id="PF01979">
    <property type="entry name" value="Amidohydro_1"/>
    <property type="match status" value="1"/>
</dbReference>
<feature type="domain" description="Amidohydrolase-related" evidence="8">
    <location>
        <begin position="70"/>
        <end position="399"/>
    </location>
</feature>
<feature type="binding site" evidence="7">
    <location>
        <position position="337"/>
    </location>
    <ligand>
        <name>Zn(2+)</name>
        <dbReference type="ChEBI" id="CHEBI:29105"/>
    </ligand>
</feature>
<dbReference type="EC" id="3.5.2.7" evidence="1 7"/>
<comment type="caution">
    <text evidence="9">The sequence shown here is derived from an EMBL/GenBank/DDBJ whole genome shotgun (WGS) entry which is preliminary data.</text>
</comment>
<keyword evidence="4 7" id="KW-0369">Histidine metabolism</keyword>
<comment type="pathway">
    <text evidence="7">Amino-acid degradation; L-histidine degradation into L-glutamate; N-formimidoyl-L-glutamate from L-histidine: step 3/3.</text>
</comment>
<dbReference type="InterPro" id="IPR006680">
    <property type="entry name" value="Amidohydro-rel"/>
</dbReference>
<dbReference type="InterPro" id="IPR032466">
    <property type="entry name" value="Metal_Hydrolase"/>
</dbReference>
<name>A0ABR9VZX6_9MICO</name>
<dbReference type="InterPro" id="IPR011059">
    <property type="entry name" value="Metal-dep_hydrolase_composite"/>
</dbReference>
<feature type="binding site" evidence="7">
    <location>
        <position position="177"/>
    </location>
    <ligand>
        <name>4-imidazolone-5-propanoate</name>
        <dbReference type="ChEBI" id="CHEBI:77893"/>
    </ligand>
</feature>
<dbReference type="InterPro" id="IPR005920">
    <property type="entry name" value="HutI"/>
</dbReference>
<dbReference type="HAMAP" id="MF_00372">
    <property type="entry name" value="HutI"/>
    <property type="match status" value="1"/>
</dbReference>